<dbReference type="GO" id="GO:0005886">
    <property type="term" value="C:plasma membrane"/>
    <property type="evidence" value="ECO:0007669"/>
    <property type="project" value="UniProtKB-SubCell"/>
</dbReference>
<feature type="transmembrane region" description="Helical" evidence="6">
    <location>
        <begin position="440"/>
        <end position="465"/>
    </location>
</feature>
<feature type="transmembrane region" description="Helical" evidence="6">
    <location>
        <begin position="397"/>
        <end position="419"/>
    </location>
</feature>
<evidence type="ECO:0000256" key="4">
    <source>
        <dbReference type="ARBA" id="ARBA00022989"/>
    </source>
</evidence>
<evidence type="ECO:0000256" key="6">
    <source>
        <dbReference type="SAM" id="Phobius"/>
    </source>
</evidence>
<keyword evidence="10" id="KW-1185">Reference proteome</keyword>
<feature type="domain" description="MacB-like periplasmic core" evidence="8">
    <location>
        <begin position="22"/>
        <end position="193"/>
    </location>
</feature>
<dbReference type="PANTHER" id="PTHR30572:SF18">
    <property type="entry name" value="ABC-TYPE MACROLIDE FAMILY EXPORT SYSTEM PERMEASE COMPONENT 2"/>
    <property type="match status" value="1"/>
</dbReference>
<feature type="transmembrane region" description="Helical" evidence="6">
    <location>
        <begin position="779"/>
        <end position="799"/>
    </location>
</feature>
<dbReference type="Pfam" id="PF02687">
    <property type="entry name" value="FtsX"/>
    <property type="match status" value="2"/>
</dbReference>
<feature type="transmembrane region" description="Helical" evidence="6">
    <location>
        <begin position="348"/>
        <end position="370"/>
    </location>
</feature>
<feature type="transmembrane region" description="Helical" evidence="6">
    <location>
        <begin position="21"/>
        <end position="42"/>
    </location>
</feature>
<feature type="transmembrane region" description="Helical" evidence="6">
    <location>
        <begin position="737"/>
        <end position="767"/>
    </location>
</feature>
<evidence type="ECO:0000313" key="10">
    <source>
        <dbReference type="Proteomes" id="UP001209229"/>
    </source>
</evidence>
<comment type="caution">
    <text evidence="9">The sequence shown here is derived from an EMBL/GenBank/DDBJ whole genome shotgun (WGS) entry which is preliminary data.</text>
</comment>
<reference evidence="9" key="1">
    <citation type="submission" date="2022-10" db="EMBL/GenBank/DDBJ databases">
        <authorList>
            <person name="Yu W.X."/>
        </authorList>
    </citation>
    <scope>NUCLEOTIDE SEQUENCE</scope>
    <source>
        <strain evidence="9">AAT</strain>
    </source>
</reference>
<dbReference type="EMBL" id="JAPDPJ010000037">
    <property type="protein sequence ID" value="MCW3787830.1"/>
    <property type="molecule type" value="Genomic_DNA"/>
</dbReference>
<evidence type="ECO:0000259" key="8">
    <source>
        <dbReference type="Pfam" id="PF12704"/>
    </source>
</evidence>
<name>A0AAE3SFV2_9BACT</name>
<evidence type="ECO:0000256" key="1">
    <source>
        <dbReference type="ARBA" id="ARBA00004651"/>
    </source>
</evidence>
<keyword evidence="3 6" id="KW-0812">Transmembrane</keyword>
<organism evidence="9 10">
    <name type="scientific">Plebeiibacterium sediminum</name>
    <dbReference type="NCBI Taxonomy" id="2992112"/>
    <lineage>
        <taxon>Bacteria</taxon>
        <taxon>Pseudomonadati</taxon>
        <taxon>Bacteroidota</taxon>
        <taxon>Bacteroidia</taxon>
        <taxon>Marinilabiliales</taxon>
        <taxon>Marinilabiliaceae</taxon>
        <taxon>Plebeiibacterium</taxon>
    </lineage>
</organism>
<dbReference type="PANTHER" id="PTHR30572">
    <property type="entry name" value="MEMBRANE COMPONENT OF TRANSPORTER-RELATED"/>
    <property type="match status" value="1"/>
</dbReference>
<keyword evidence="2" id="KW-1003">Cell membrane</keyword>
<evidence type="ECO:0000256" key="2">
    <source>
        <dbReference type="ARBA" id="ARBA00022475"/>
    </source>
</evidence>
<gene>
    <name evidence="9" type="ORF">OM075_15245</name>
</gene>
<dbReference type="InterPro" id="IPR003838">
    <property type="entry name" value="ABC3_permease_C"/>
</dbReference>
<feature type="domain" description="MacB-like periplasmic core" evidence="8">
    <location>
        <begin position="450"/>
        <end position="659"/>
    </location>
</feature>
<feature type="domain" description="ABC3 transporter permease C-terminal" evidence="7">
    <location>
        <begin position="307"/>
        <end position="421"/>
    </location>
</feature>
<keyword evidence="4 6" id="KW-1133">Transmembrane helix</keyword>
<feature type="domain" description="ABC3 transporter permease C-terminal" evidence="7">
    <location>
        <begin position="696"/>
        <end position="806"/>
    </location>
</feature>
<proteinExistence type="predicted"/>
<dbReference type="GO" id="GO:0022857">
    <property type="term" value="F:transmembrane transporter activity"/>
    <property type="evidence" value="ECO:0007669"/>
    <property type="project" value="TreeGrafter"/>
</dbReference>
<accession>A0AAE3SFV2</accession>
<dbReference type="Proteomes" id="UP001209229">
    <property type="component" value="Unassembled WGS sequence"/>
</dbReference>
<dbReference type="InterPro" id="IPR025857">
    <property type="entry name" value="MacB_PCD"/>
</dbReference>
<evidence type="ECO:0000256" key="5">
    <source>
        <dbReference type="ARBA" id="ARBA00023136"/>
    </source>
</evidence>
<evidence type="ECO:0000256" key="3">
    <source>
        <dbReference type="ARBA" id="ARBA00022692"/>
    </source>
</evidence>
<dbReference type="RefSeq" id="WP_301191394.1">
    <property type="nucleotide sequence ID" value="NZ_JAPDPJ010000037.1"/>
</dbReference>
<keyword evidence="5 6" id="KW-0472">Membrane</keyword>
<sequence length="816" mass="92847">MRVLKDIKIAIRSLFRFRSDAIINVIGLSIGITISIIVLLYVRNEINYDQHFSNSKNIYRVYTEGVIGDNYFKSAVTPNPLSDYLLNNFDEVTQSVKIVRGINKLVSYQDKKFNEDNFYYADTSFFNIFDIPLLKGDRSSLLKSDEDVVITRRIANKYFGNEEPIGKQIKLDNGLEFVVKGVCDDFPDNTHFHCDFIASHKSIDKLYKGKTEQEINELKSYWLQLDRYTYIVTADTTGLTQKIADQLAVVIQNQVSKYQNLEEGNVSGGIKSIGFKLQAIEDIHLKSNLENELESNSKRIYVVLFMTLALFVLVVTSINFMNLTTARASKRVLEIGVRKLAGEGRHDLFIQFIIEAVTYSFIALFLGLVLSELLLPGFNRLFNLELRINNLESRIDFLYVTSLTLLVGLISGLYPAISFSRYREVVIFKKGLLLGKKSMVIRGALAAGQVVVATFLVILTLGMFWNLKYLERKDLGFNSHNVMVVERGHALGSDFSSVKKQLKSMHGITDVSACKYIVGKEVPLQSFKYMSRGGEKMILLSYNFVEKDFLKTLQVNFSAGDMWDATNEKMSRDIVITAATKQALNMPKPLGKKINFVDAGKWDYGFSIVGVSKDFHFEPIQYPIRPLVLMELPKGTAYENLIIRISDKASLDEMVREISSFWKANTNGEPFEYKMLDDILNENLKEEHTVFKMVFLFAILSLFVAWLGIRAFSTYVTEMKMSEFQIKKIIGATHVQILYELFVEVGQFILTGIIIAIPISFFVLQLWLNGFAYYSRLPWFVMVAIGLVIFGLAFIIVLLHSIKTLKSTHGENAVEV</sequence>
<evidence type="ECO:0000259" key="7">
    <source>
        <dbReference type="Pfam" id="PF02687"/>
    </source>
</evidence>
<dbReference type="AlphaFoldDB" id="A0AAE3SFV2"/>
<evidence type="ECO:0000313" key="9">
    <source>
        <dbReference type="EMBL" id="MCW3787830.1"/>
    </source>
</evidence>
<feature type="transmembrane region" description="Helical" evidence="6">
    <location>
        <begin position="693"/>
        <end position="716"/>
    </location>
</feature>
<dbReference type="InterPro" id="IPR050250">
    <property type="entry name" value="Macrolide_Exporter_MacB"/>
</dbReference>
<protein>
    <submittedName>
        <fullName evidence="9">ABC transporter permease</fullName>
    </submittedName>
</protein>
<dbReference type="Pfam" id="PF12704">
    <property type="entry name" value="MacB_PCD"/>
    <property type="match status" value="2"/>
</dbReference>
<comment type="subcellular location">
    <subcellularLocation>
        <location evidence="1">Cell membrane</location>
        <topology evidence="1">Multi-pass membrane protein</topology>
    </subcellularLocation>
</comment>
<feature type="transmembrane region" description="Helical" evidence="6">
    <location>
        <begin position="300"/>
        <end position="321"/>
    </location>
</feature>